<evidence type="ECO:0000259" key="1">
    <source>
        <dbReference type="Pfam" id="PF05547"/>
    </source>
</evidence>
<proteinExistence type="predicted"/>
<gene>
    <name evidence="3" type="ORF">A2024_01130</name>
</gene>
<accession>A0A1F5R334</accession>
<dbReference type="InterPro" id="IPR026444">
    <property type="entry name" value="Secre_tail"/>
</dbReference>
<dbReference type="Pfam" id="PF13860">
    <property type="entry name" value="FlgD_ig"/>
    <property type="match status" value="1"/>
</dbReference>
<feature type="domain" description="Peptidase M6-like" evidence="1">
    <location>
        <begin position="283"/>
        <end position="384"/>
    </location>
</feature>
<evidence type="ECO:0008006" key="5">
    <source>
        <dbReference type="Google" id="ProtNLM"/>
    </source>
</evidence>
<dbReference type="InterPro" id="IPR008757">
    <property type="entry name" value="Peptidase_M6-like_domain"/>
</dbReference>
<dbReference type="GO" id="GO:0008233">
    <property type="term" value="F:peptidase activity"/>
    <property type="evidence" value="ECO:0007669"/>
    <property type="project" value="InterPro"/>
</dbReference>
<dbReference type="Gene3D" id="2.60.40.4070">
    <property type="match status" value="1"/>
</dbReference>
<dbReference type="EMBL" id="MFFM01000046">
    <property type="protein sequence ID" value="OGF08860.1"/>
    <property type="molecule type" value="Genomic_DNA"/>
</dbReference>
<reference evidence="3 4" key="1">
    <citation type="journal article" date="2016" name="Nat. Commun.">
        <title>Thousands of microbial genomes shed light on interconnected biogeochemical processes in an aquifer system.</title>
        <authorList>
            <person name="Anantharaman K."/>
            <person name="Brown C.T."/>
            <person name="Hug L.A."/>
            <person name="Sharon I."/>
            <person name="Castelle C.J."/>
            <person name="Probst A.J."/>
            <person name="Thomas B.C."/>
            <person name="Singh A."/>
            <person name="Wilkins M.J."/>
            <person name="Karaoz U."/>
            <person name="Brodie E.L."/>
            <person name="Williams K.H."/>
            <person name="Hubbard S.S."/>
            <person name="Banfield J.F."/>
        </authorList>
    </citation>
    <scope>NUCLEOTIDE SEQUENCE [LARGE SCALE GENOMIC DNA]</scope>
</reference>
<feature type="domain" description="FlgD/Vpr Ig-like" evidence="2">
    <location>
        <begin position="1254"/>
        <end position="1317"/>
    </location>
</feature>
<dbReference type="PANTHER" id="PTHR41775">
    <property type="entry name" value="SECRETED PROTEIN-RELATED"/>
    <property type="match status" value="1"/>
</dbReference>
<evidence type="ECO:0000259" key="2">
    <source>
        <dbReference type="Pfam" id="PF13860"/>
    </source>
</evidence>
<dbReference type="InterPro" id="IPR025965">
    <property type="entry name" value="FlgD/Vpr_Ig-like"/>
</dbReference>
<dbReference type="GO" id="GO:0006508">
    <property type="term" value="P:proteolysis"/>
    <property type="evidence" value="ECO:0007669"/>
    <property type="project" value="InterPro"/>
</dbReference>
<dbReference type="NCBIfam" id="TIGR04183">
    <property type="entry name" value="Por_Secre_tail"/>
    <property type="match status" value="1"/>
</dbReference>
<evidence type="ECO:0000313" key="4">
    <source>
        <dbReference type="Proteomes" id="UP000177230"/>
    </source>
</evidence>
<name>A0A1F5R334_9BACT</name>
<comment type="caution">
    <text evidence="3">The sequence shown here is derived from an EMBL/GenBank/DDBJ whole genome shotgun (WGS) entry which is preliminary data.</text>
</comment>
<sequence length="1331" mass="144340">MQSRFRFLTMVLAIIMIVAIAGTSFAIPAKPRPVRLNQPDGSSFVGVLKGDEHFHFAEDADGYSIIQDKDGWWTYAKQENGLLVATNLRANKTACPYTRHLRPSAAAVAAIPYNANRIINVPLDTRHKWSTDMLYGVGGTKENPTKAASGRNYMNMVLGDFSDSTFAWYSGTEKAGQNPYGRFPYDATATNNHALANTKFFWFLAFGDSISPYVPDSTGVGGMSNYYYDFTYKKCWWYGSVSAIVATGITRANAVASGGAPSSTYYTPALNGADASVDYDQDNNGVADGLILVHPGPGQEESGDTRDIWSMSMTGSFGTRDGVTISKLIVCPQNGQLGVFAHEMFHQIGGPDLYDYGYSGTPWGEWSLMDNGSWNGIEGGDQPSFPGGHLVYDVDGAIGSIDGWLTSGAVGNTDSISSAYRGDGQYTIAALDSSGEARRGNPTSGIRLWRVRNMAFRDSGQVFFVELRSRTPPYEIGTSESGLIITHIDTRMGLQTRFNDGPPCEKYYYSWVEQPGFNPNINYAAGDSNFPRNPSNACYSANDFSAGGYTENAIDSLSSPNCKTNRGAGNGNGNGPWIYDVSAEGPTMTFRVARTGLVTAPSVGYVSVVVKDPIVVNTANNNNAMLDPWETDTLKVTFRNTGTAITAGARCSLYVVSGGAYVESISPLTTVTVGSGALATNAEAQSGPFVVKIKKDVPKFTDIVFGVIFRSTTPAYSTTSNFGLRVSGLQVVKSYDFTDIRVGGTTWGYRIQPSSVAILADTLFLCNANLDNATFQTRIYAVKKNTTNSPLVGGVGGDTIRSANNHGPWHSAAHYGGGIDIDNAKNLWISLQDSIIQTNRATTHVSGFLAPNCSWGGTPMKRIRGIAMGPAVIDTFGPNLIAGDSLWAYWQNYEMYSESLMVYSKPASGTAVKRYGYSWDDDGASANTINGKGEWWNGRALEYDGSSIWTSSVWMNYLFRRSAVNATTQDIMPGPSSYGSYGTYGSAIEATNAAGVPYAPVGSAAFVPGAAGTRFYLYCASMDEGKIYKVDMTDFVLPTPPDSVKVTDTGADNRLDWWKSNDDAQKVAQYIIYRQAPGTTTPPSSADERIRVQNVYGGPATHTWTDVGAGAKIAYVYTIKTLNYYGEGTWGASVSAPLIPTAVELTEFACVLSGGNAVTINWQTASEMDNYKWELERSVDNESFTNVWSIDVDGTNPYGDKYSYTDKVPSVGVYYYRLVDVSKTGEKTYHGPISVVVGSVYALAQNYPNPIGNRPTTIKYSLKNPGQTSLKIYNLLGEEVKTLVNAKQDANFYTIHWDGRDNQGQTVSNGVYFYKLNSGEFNATKKMMVLR</sequence>
<dbReference type="CDD" id="cd00063">
    <property type="entry name" value="FN3"/>
    <property type="match status" value="1"/>
</dbReference>
<dbReference type="InterPro" id="IPR003961">
    <property type="entry name" value="FN3_dom"/>
</dbReference>
<organism evidence="3 4">
    <name type="scientific">Candidatus Edwardsbacteria bacterium GWF2_54_11</name>
    <dbReference type="NCBI Taxonomy" id="1817851"/>
    <lineage>
        <taxon>Bacteria</taxon>
        <taxon>Candidatus Edwardsiibacteriota</taxon>
    </lineage>
</organism>
<evidence type="ECO:0000313" key="3">
    <source>
        <dbReference type="EMBL" id="OGF08860.1"/>
    </source>
</evidence>
<dbReference type="PANTHER" id="PTHR41775:SF1">
    <property type="entry name" value="PEPTIDASE M6-LIKE DOMAIN-CONTAINING PROTEIN"/>
    <property type="match status" value="1"/>
</dbReference>
<dbReference type="Pfam" id="PF05547">
    <property type="entry name" value="Peptidase_M6"/>
    <property type="match status" value="1"/>
</dbReference>
<dbReference type="Proteomes" id="UP000177230">
    <property type="component" value="Unassembled WGS sequence"/>
</dbReference>
<protein>
    <recommendedName>
        <fullName evidence="5">M6 family metalloprotease domain-containing protein</fullName>
    </recommendedName>
</protein>